<keyword evidence="2" id="KW-1133">Transmembrane helix</keyword>
<dbReference type="AlphaFoldDB" id="A0A409YUW2"/>
<reference evidence="3 4" key="1">
    <citation type="journal article" date="2018" name="Evol. Lett.">
        <title>Horizontal gene cluster transfer increased hallucinogenic mushroom diversity.</title>
        <authorList>
            <person name="Reynolds H.T."/>
            <person name="Vijayakumar V."/>
            <person name="Gluck-Thaler E."/>
            <person name="Korotkin H.B."/>
            <person name="Matheny P.B."/>
            <person name="Slot J.C."/>
        </authorList>
    </citation>
    <scope>NUCLEOTIDE SEQUENCE [LARGE SCALE GENOMIC DNA]</scope>
    <source>
        <strain evidence="3 4">2629</strain>
    </source>
</reference>
<evidence type="ECO:0000256" key="1">
    <source>
        <dbReference type="SAM" id="MobiDB-lite"/>
    </source>
</evidence>
<keyword evidence="2" id="KW-0472">Membrane</keyword>
<feature type="region of interest" description="Disordered" evidence="1">
    <location>
        <begin position="186"/>
        <end position="214"/>
    </location>
</feature>
<gene>
    <name evidence="3" type="ORF">CVT24_011292</name>
</gene>
<proteinExistence type="predicted"/>
<evidence type="ECO:0000313" key="3">
    <source>
        <dbReference type="EMBL" id="PPR06792.1"/>
    </source>
</evidence>
<keyword evidence="4" id="KW-1185">Reference proteome</keyword>
<dbReference type="EMBL" id="NHTK01000579">
    <property type="protein sequence ID" value="PPR06792.1"/>
    <property type="molecule type" value="Genomic_DNA"/>
</dbReference>
<dbReference type="OrthoDB" id="10668176at2759"/>
<accession>A0A409YUW2</accession>
<feature type="compositionally biased region" description="Low complexity" evidence="1">
    <location>
        <begin position="30"/>
        <end position="39"/>
    </location>
</feature>
<feature type="transmembrane region" description="Helical" evidence="2">
    <location>
        <begin position="47"/>
        <end position="69"/>
    </location>
</feature>
<dbReference type="Proteomes" id="UP000284842">
    <property type="component" value="Unassembled WGS sequence"/>
</dbReference>
<feature type="region of interest" description="Disordered" evidence="1">
    <location>
        <begin position="1"/>
        <end position="39"/>
    </location>
</feature>
<keyword evidence="2" id="KW-0812">Transmembrane</keyword>
<comment type="caution">
    <text evidence="3">The sequence shown here is derived from an EMBL/GenBank/DDBJ whole genome shotgun (WGS) entry which is preliminary data.</text>
</comment>
<evidence type="ECO:0000313" key="4">
    <source>
        <dbReference type="Proteomes" id="UP000284842"/>
    </source>
</evidence>
<feature type="region of interest" description="Disordered" evidence="1">
    <location>
        <begin position="232"/>
        <end position="302"/>
    </location>
</feature>
<sequence>MLGPTNPVANPTTTLDPRQLLGSSTGNNIPLTSDNPSTNTSTPLARIIGPVVGGVVLLAALVLIIVLCIRKRKRSPTVAPTADMIQTADPNFQVQIPNTATSPQTAPMEPSPAWTSQDAVYNSSNITAGYPHGSTYPAAYPMPSPQGYYNGNNYHQPMYPAQANMTQPWAQNPVRLEYPGPLMNTPYFSTNNGPDVQHYSAPPAPPPEHNTILPDMRTSTLSFASQQHLLRPTPSVQGSATPSPPFTPTTAPTQSPPHHPQHGDGAASYHIPNLHEMDGADPRPVVSPPQREIAQPSVDGRT</sequence>
<organism evidence="3 4">
    <name type="scientific">Panaeolus cyanescens</name>
    <dbReference type="NCBI Taxonomy" id="181874"/>
    <lineage>
        <taxon>Eukaryota</taxon>
        <taxon>Fungi</taxon>
        <taxon>Dikarya</taxon>
        <taxon>Basidiomycota</taxon>
        <taxon>Agaricomycotina</taxon>
        <taxon>Agaricomycetes</taxon>
        <taxon>Agaricomycetidae</taxon>
        <taxon>Agaricales</taxon>
        <taxon>Agaricineae</taxon>
        <taxon>Galeropsidaceae</taxon>
        <taxon>Panaeolus</taxon>
    </lineage>
</organism>
<name>A0A409YUW2_9AGAR</name>
<feature type="compositionally biased region" description="Polar residues" evidence="1">
    <location>
        <begin position="7"/>
        <end position="29"/>
    </location>
</feature>
<protein>
    <submittedName>
        <fullName evidence="3">Uncharacterized protein</fullName>
    </submittedName>
</protein>
<dbReference type="InParanoid" id="A0A409YUW2"/>
<evidence type="ECO:0000256" key="2">
    <source>
        <dbReference type="SAM" id="Phobius"/>
    </source>
</evidence>